<accession>A0A5D0ND15</accession>
<keyword evidence="3" id="KW-0285">Flavoprotein</keyword>
<comment type="caution">
    <text evidence="8">The sequence shown here is derived from an EMBL/GenBank/DDBJ whole genome shotgun (WGS) entry which is preliminary data.</text>
</comment>
<dbReference type="InterPro" id="IPR013786">
    <property type="entry name" value="AcylCoA_DH/ox_N"/>
</dbReference>
<comment type="similarity">
    <text evidence="2">Belongs to the acyl-CoA dehydrogenase family.</text>
</comment>
<dbReference type="InterPro" id="IPR037069">
    <property type="entry name" value="AcylCoA_DH/ox_N_sf"/>
</dbReference>
<evidence type="ECO:0000256" key="2">
    <source>
        <dbReference type="ARBA" id="ARBA00009347"/>
    </source>
</evidence>
<evidence type="ECO:0000256" key="1">
    <source>
        <dbReference type="ARBA" id="ARBA00001974"/>
    </source>
</evidence>
<evidence type="ECO:0000313" key="9">
    <source>
        <dbReference type="Proteomes" id="UP000323380"/>
    </source>
</evidence>
<evidence type="ECO:0000259" key="6">
    <source>
        <dbReference type="Pfam" id="PF00441"/>
    </source>
</evidence>
<proteinExistence type="inferred from homology"/>
<evidence type="ECO:0000256" key="3">
    <source>
        <dbReference type="ARBA" id="ARBA00022630"/>
    </source>
</evidence>
<keyword evidence="4" id="KW-0274">FAD</keyword>
<dbReference type="InterPro" id="IPR009075">
    <property type="entry name" value="AcylCo_DH/oxidase_C"/>
</dbReference>
<keyword evidence="5" id="KW-0560">Oxidoreductase</keyword>
<reference evidence="8 9" key="1">
    <citation type="submission" date="2019-08" db="EMBL/GenBank/DDBJ databases">
        <title>Actinomadura sp. nov. CYP1-5 isolated from mountain soil.</title>
        <authorList>
            <person name="Songsumanus A."/>
            <person name="Kuncharoen N."/>
            <person name="Kudo T."/>
            <person name="Yuki M."/>
            <person name="Igarashi Y."/>
            <person name="Tanasupawat S."/>
        </authorList>
    </citation>
    <scope>NUCLEOTIDE SEQUENCE [LARGE SCALE GENOMIC DNA]</scope>
    <source>
        <strain evidence="8 9">JCM 14158</strain>
    </source>
</reference>
<dbReference type="PANTHER" id="PTHR43884">
    <property type="entry name" value="ACYL-COA DEHYDROGENASE"/>
    <property type="match status" value="1"/>
</dbReference>
<name>A0A5D0ND15_9ACTN</name>
<dbReference type="PANTHER" id="PTHR43884:SF20">
    <property type="entry name" value="ACYL-COA DEHYDROGENASE FADE28"/>
    <property type="match status" value="1"/>
</dbReference>
<dbReference type="GO" id="GO:0003995">
    <property type="term" value="F:acyl-CoA dehydrogenase activity"/>
    <property type="evidence" value="ECO:0007669"/>
    <property type="project" value="TreeGrafter"/>
</dbReference>
<dbReference type="InterPro" id="IPR036250">
    <property type="entry name" value="AcylCo_DH-like_C"/>
</dbReference>
<feature type="domain" description="Acyl-CoA dehydrogenase/oxidase N-terminal" evidence="7">
    <location>
        <begin position="7"/>
        <end position="98"/>
    </location>
</feature>
<organism evidence="8 9">
    <name type="scientific">Actinomadura chibensis</name>
    <dbReference type="NCBI Taxonomy" id="392828"/>
    <lineage>
        <taxon>Bacteria</taxon>
        <taxon>Bacillati</taxon>
        <taxon>Actinomycetota</taxon>
        <taxon>Actinomycetes</taxon>
        <taxon>Streptosporangiales</taxon>
        <taxon>Thermomonosporaceae</taxon>
        <taxon>Actinomadura</taxon>
    </lineage>
</organism>
<protein>
    <submittedName>
        <fullName evidence="8">Acyl-CoA dehydrogenase</fullName>
    </submittedName>
</protein>
<dbReference type="SUPFAM" id="SSF47203">
    <property type="entry name" value="Acyl-CoA dehydrogenase C-terminal domain-like"/>
    <property type="match status" value="1"/>
</dbReference>
<keyword evidence="9" id="KW-1185">Reference proteome</keyword>
<sequence>MDVAPEDRQAELAEVARRLFAARCPTHVVRDLEGSPDGHSPDLWREMARLGWLGLGQPGTGSGIADLVALYTEMGRALVPSPHLPSAVVAAQALVAAGGRDALVAEMAAGEAIVVPALAEESGEYDPDALTVRADPAGGGHRLSGTKLLVPFAHVAARLLVAARAPEGVTLFLVDPADCAVERLPNIAGHPLFAVTLDGVTAPADALVGAPGAGHDLLGPALDRAAVLRCAEIAGAGEALLEMTVRYAKEREQFGQAIGRFQAVQYLCSDIAIDGHLTALLARQAAWALDQGGAARREVAAAKAYGGRAAQRIVHCAHEVYAGMAFMLESDVQLFTRRAKHWEYDLGGQARHEDELVTALQEA</sequence>
<dbReference type="Pfam" id="PF02771">
    <property type="entry name" value="Acyl-CoA_dh_N"/>
    <property type="match status" value="1"/>
</dbReference>
<evidence type="ECO:0000256" key="5">
    <source>
        <dbReference type="ARBA" id="ARBA00023002"/>
    </source>
</evidence>
<dbReference type="Gene3D" id="2.40.110.10">
    <property type="entry name" value="Butyryl-CoA Dehydrogenase, subunit A, domain 2"/>
    <property type="match status" value="1"/>
</dbReference>
<dbReference type="STRING" id="1220554.GCA_001552135_01914"/>
<evidence type="ECO:0000313" key="8">
    <source>
        <dbReference type="EMBL" id="TYB42320.1"/>
    </source>
</evidence>
<dbReference type="Gene3D" id="1.10.540.10">
    <property type="entry name" value="Acyl-CoA dehydrogenase/oxidase, N-terminal domain"/>
    <property type="match status" value="1"/>
</dbReference>
<dbReference type="AlphaFoldDB" id="A0A5D0ND15"/>
<gene>
    <name evidence="8" type="ORF">FXF69_31380</name>
</gene>
<dbReference type="InterPro" id="IPR009100">
    <property type="entry name" value="AcylCoA_DH/oxidase_NM_dom_sf"/>
</dbReference>
<evidence type="ECO:0000256" key="4">
    <source>
        <dbReference type="ARBA" id="ARBA00022827"/>
    </source>
</evidence>
<dbReference type="EMBL" id="VSFG01000008">
    <property type="protein sequence ID" value="TYB42320.1"/>
    <property type="molecule type" value="Genomic_DNA"/>
</dbReference>
<dbReference type="CDD" id="cd00567">
    <property type="entry name" value="ACAD"/>
    <property type="match status" value="1"/>
</dbReference>
<dbReference type="SUPFAM" id="SSF56645">
    <property type="entry name" value="Acyl-CoA dehydrogenase NM domain-like"/>
    <property type="match status" value="1"/>
</dbReference>
<dbReference type="GO" id="GO:0050660">
    <property type="term" value="F:flavin adenine dinucleotide binding"/>
    <property type="evidence" value="ECO:0007669"/>
    <property type="project" value="InterPro"/>
</dbReference>
<dbReference type="RefSeq" id="WP_067888047.1">
    <property type="nucleotide sequence ID" value="NZ_VSFG01000008.1"/>
</dbReference>
<comment type="cofactor">
    <cofactor evidence="1">
        <name>FAD</name>
        <dbReference type="ChEBI" id="CHEBI:57692"/>
    </cofactor>
</comment>
<evidence type="ECO:0000259" key="7">
    <source>
        <dbReference type="Pfam" id="PF02771"/>
    </source>
</evidence>
<dbReference type="Gene3D" id="1.20.140.10">
    <property type="entry name" value="Butyryl-CoA Dehydrogenase, subunit A, domain 3"/>
    <property type="match status" value="1"/>
</dbReference>
<feature type="domain" description="Acyl-CoA dehydrogenase/oxidase C-terminal" evidence="6">
    <location>
        <begin position="216"/>
        <end position="340"/>
    </location>
</feature>
<dbReference type="InterPro" id="IPR046373">
    <property type="entry name" value="Acyl-CoA_Oxase/DH_mid-dom_sf"/>
</dbReference>
<dbReference type="Proteomes" id="UP000323380">
    <property type="component" value="Unassembled WGS sequence"/>
</dbReference>
<dbReference type="Pfam" id="PF00441">
    <property type="entry name" value="Acyl-CoA_dh_1"/>
    <property type="match status" value="1"/>
</dbReference>